<dbReference type="AlphaFoldDB" id="A0A1B7LGM0"/>
<evidence type="ECO:0000259" key="1">
    <source>
        <dbReference type="Pfam" id="PF09413"/>
    </source>
</evidence>
<keyword evidence="3" id="KW-1185">Reference proteome</keyword>
<evidence type="ECO:0000313" key="2">
    <source>
        <dbReference type="EMBL" id="OAT85210.1"/>
    </source>
</evidence>
<feature type="domain" description="DUF2007" evidence="1">
    <location>
        <begin position="3"/>
        <end position="69"/>
    </location>
</feature>
<evidence type="ECO:0000313" key="3">
    <source>
        <dbReference type="Proteomes" id="UP000078532"/>
    </source>
</evidence>
<proteinExistence type="predicted"/>
<accession>A0A1B7LGM0</accession>
<reference evidence="2 3" key="1">
    <citation type="submission" date="2016-04" db="EMBL/GenBank/DDBJ databases">
        <authorList>
            <person name="Evans L.H."/>
            <person name="Alamgir A."/>
            <person name="Owens N."/>
            <person name="Weber N.D."/>
            <person name="Virtaneva K."/>
            <person name="Barbian K."/>
            <person name="Babar A."/>
            <person name="Rosenke K."/>
        </authorList>
    </citation>
    <scope>NUCLEOTIDE SEQUENCE [LARGE SCALE GENOMIC DNA]</scope>
    <source>
        <strain evidence="2 3">LMa1</strain>
    </source>
</reference>
<gene>
    <name evidence="2" type="ORF">A6M21_06590</name>
</gene>
<comment type="caution">
    <text evidence="2">The sequence shown here is derived from an EMBL/GenBank/DDBJ whole genome shotgun (WGS) entry which is preliminary data.</text>
</comment>
<dbReference type="Proteomes" id="UP000078532">
    <property type="component" value="Unassembled WGS sequence"/>
</dbReference>
<organism evidence="2 3">
    <name type="scientific">Desulfotomaculum copahuensis</name>
    <dbReference type="NCBI Taxonomy" id="1838280"/>
    <lineage>
        <taxon>Bacteria</taxon>
        <taxon>Bacillati</taxon>
        <taxon>Bacillota</taxon>
        <taxon>Clostridia</taxon>
        <taxon>Eubacteriales</taxon>
        <taxon>Desulfotomaculaceae</taxon>
        <taxon>Desulfotomaculum</taxon>
    </lineage>
</organism>
<dbReference type="RefSeq" id="WP_066666950.1">
    <property type="nucleotide sequence ID" value="NZ_LYVF01000069.1"/>
</dbReference>
<protein>
    <recommendedName>
        <fullName evidence="1">DUF2007 domain-containing protein</fullName>
    </recommendedName>
</protein>
<dbReference type="EMBL" id="LYVF01000069">
    <property type="protein sequence ID" value="OAT85210.1"/>
    <property type="molecule type" value="Genomic_DNA"/>
</dbReference>
<dbReference type="InterPro" id="IPR018551">
    <property type="entry name" value="DUF2007"/>
</dbReference>
<sequence>MKWEKLCVAANEIEAGMIAGLLENEGIPVDLTYSGINNYLKIFMGPVVAVEIRVPAGKVRGAREIVAAFTGREED</sequence>
<name>A0A1B7LGM0_9FIRM</name>
<dbReference type="Pfam" id="PF09413">
    <property type="entry name" value="DUF2007"/>
    <property type="match status" value="1"/>
</dbReference>
<dbReference type="OrthoDB" id="1809785at2"/>
<dbReference type="STRING" id="1838280.A6M21_06590"/>